<accession>G0UXW0</accession>
<organism evidence="2">
    <name type="scientific">Trypanosoma congolense (strain IL3000)</name>
    <dbReference type="NCBI Taxonomy" id="1068625"/>
    <lineage>
        <taxon>Eukaryota</taxon>
        <taxon>Discoba</taxon>
        <taxon>Euglenozoa</taxon>
        <taxon>Kinetoplastea</taxon>
        <taxon>Metakinetoplastina</taxon>
        <taxon>Trypanosomatida</taxon>
        <taxon>Trypanosomatidae</taxon>
        <taxon>Trypanosoma</taxon>
        <taxon>Nannomonas</taxon>
    </lineage>
</organism>
<evidence type="ECO:0000256" key="1">
    <source>
        <dbReference type="SAM" id="MobiDB-lite"/>
    </source>
</evidence>
<feature type="compositionally biased region" description="Basic residues" evidence="1">
    <location>
        <begin position="700"/>
        <end position="718"/>
    </location>
</feature>
<name>G0UXW0_TRYCI</name>
<feature type="compositionally biased region" description="Polar residues" evidence="1">
    <location>
        <begin position="162"/>
        <end position="174"/>
    </location>
</feature>
<feature type="compositionally biased region" description="Basic and acidic residues" evidence="1">
    <location>
        <begin position="258"/>
        <end position="278"/>
    </location>
</feature>
<evidence type="ECO:0000313" key="2">
    <source>
        <dbReference type="EMBL" id="CCC94227.1"/>
    </source>
</evidence>
<gene>
    <name evidence="2" type="ORF">TCIL3000_10_10060</name>
</gene>
<feature type="region of interest" description="Disordered" evidence="1">
    <location>
        <begin position="533"/>
        <end position="556"/>
    </location>
</feature>
<feature type="compositionally biased region" description="Basic and acidic residues" evidence="1">
    <location>
        <begin position="725"/>
        <end position="743"/>
    </location>
</feature>
<feature type="region of interest" description="Disordered" evidence="1">
    <location>
        <begin position="330"/>
        <end position="360"/>
    </location>
</feature>
<dbReference type="EMBL" id="HE575323">
    <property type="protein sequence ID" value="CCC94227.1"/>
    <property type="molecule type" value="Genomic_DNA"/>
</dbReference>
<feature type="compositionally biased region" description="Basic residues" evidence="1">
    <location>
        <begin position="76"/>
        <end position="86"/>
    </location>
</feature>
<feature type="compositionally biased region" description="Low complexity" evidence="1">
    <location>
        <begin position="99"/>
        <end position="110"/>
    </location>
</feature>
<feature type="region of interest" description="Disordered" evidence="1">
    <location>
        <begin position="75"/>
        <end position="143"/>
    </location>
</feature>
<protein>
    <submittedName>
        <fullName evidence="2">Uncharacterized protein</fullName>
    </submittedName>
</protein>
<dbReference type="VEuPathDB" id="TriTrypDB:TcIL3000_10_10060"/>
<feature type="region of interest" description="Disordered" evidence="1">
    <location>
        <begin position="157"/>
        <end position="291"/>
    </location>
</feature>
<reference evidence="2" key="1">
    <citation type="journal article" date="2012" name="Proc. Natl. Acad. Sci. U.S.A.">
        <title>Antigenic diversity is generated by distinct evolutionary mechanisms in African trypanosome species.</title>
        <authorList>
            <person name="Jackson A.P."/>
            <person name="Berry A."/>
            <person name="Aslett M."/>
            <person name="Allison H.C."/>
            <person name="Burton P."/>
            <person name="Vavrova-Anderson J."/>
            <person name="Brown R."/>
            <person name="Browne H."/>
            <person name="Corton N."/>
            <person name="Hauser H."/>
            <person name="Gamble J."/>
            <person name="Gilderthorp R."/>
            <person name="Marcello L."/>
            <person name="McQuillan J."/>
            <person name="Otto T.D."/>
            <person name="Quail M.A."/>
            <person name="Sanders M.J."/>
            <person name="van Tonder A."/>
            <person name="Ginger M.L."/>
            <person name="Field M.C."/>
            <person name="Barry J.D."/>
            <person name="Hertz-Fowler C."/>
            <person name="Berriman M."/>
        </authorList>
    </citation>
    <scope>NUCLEOTIDE SEQUENCE</scope>
    <source>
        <strain evidence="2">IL3000</strain>
    </source>
</reference>
<sequence>MKTSGSQLRQVEDGLQKYKHHLWSLFKLYSQTSDEDAGEGDSNRYLTVDAYRSIMASLANTEVMSRYFPFLDTTTRHKPTRHRSPAARRSESLDTMEQSASETSGSTSGSDEVPEVCRYRRRNVPATHQGVPARTTGPEGTSNWEVSCEVRLKQPESHFKSAGQTANSGKSVTLQIPLPSPRGDPTIKSPSKGSPAPRRKSSRRRTPSARRYDTTVSTDRGIQHPPSAIAYSTQSGYEPEGVTQRKDHGARGDGFSISRHDVDNRSKPSRIADEHYNTEGESLDYDESRRTRDDFSKETYRAAQRHHSMYTAGTPLGSGVNIGSRPRNNIANNSVNRPMVGGPSRRNTSGTTGANDGRMRSGIDGDSYAFTDGGVDAITSRVRRDKRSLLSETMLGLDALEDFVSKNERNYSPGRAVRRVPLAGGKLGVRQSPIGAFEGSSYRFHNDSDVLELEHMPRFSSPPPRPKNPLAVFPSKGMYKDEHFKEKKMSGMRPDEMHTSTSERNTGIGVRSAPLIAREFWNNNAGGVHFPQRGGHGTLHEGDMGQRVRPTTRENVPRPIGRTLMISDGRTNGTNGSISAIHPDTVSLQQVEPSGGHMVLSPNIPPAKRLSESGEGIAQRDLSTKENMAQLRYRERVLSAQVKPPSNSGIREQYYGAVWPDNGRLRIVETKVNEPPVTSGSVDAKQDQSIPQPAAVNAKRLPHPRRPPPPKSLPKRAHTVSAGGEKTKTPPEVPKTRFKNETP</sequence>
<feature type="compositionally biased region" description="Basic residues" evidence="1">
    <location>
        <begin position="197"/>
        <end position="208"/>
    </location>
</feature>
<feature type="compositionally biased region" description="Basic and acidic residues" evidence="1">
    <location>
        <begin position="538"/>
        <end position="556"/>
    </location>
</feature>
<feature type="region of interest" description="Disordered" evidence="1">
    <location>
        <begin position="674"/>
        <end position="743"/>
    </location>
</feature>
<feature type="compositionally biased region" description="Polar residues" evidence="1">
    <location>
        <begin position="676"/>
        <end position="691"/>
    </location>
</feature>
<feature type="compositionally biased region" description="Polar residues" evidence="1">
    <location>
        <begin position="345"/>
        <end position="354"/>
    </location>
</feature>
<dbReference type="AlphaFoldDB" id="G0UXW0"/>
<proteinExistence type="predicted"/>